<dbReference type="PROSITE" id="PS51352">
    <property type="entry name" value="THIOREDOXIN_2"/>
    <property type="match status" value="1"/>
</dbReference>
<evidence type="ECO:0000259" key="7">
    <source>
        <dbReference type="PROSITE" id="PS51352"/>
    </source>
</evidence>
<dbReference type="KEGG" id="msea:METESE_36000"/>
<accession>A0AA48GW01</accession>
<proteinExistence type="inferred from homology"/>
<keyword evidence="2 6" id="KW-0049">Antioxidant</keyword>
<gene>
    <name evidence="6 8" type="primary">tpx</name>
    <name evidence="8" type="ORF">METESE_36000</name>
</gene>
<feature type="disulfide bond" description="Redox-active" evidence="6">
    <location>
        <begin position="60"/>
        <end position="94"/>
    </location>
</feature>
<dbReference type="EC" id="1.11.1.24" evidence="6"/>
<dbReference type="RefSeq" id="WP_243335575.1">
    <property type="nucleotide sequence ID" value="NZ_AP027081.1"/>
</dbReference>
<dbReference type="PANTHER" id="PTHR43110">
    <property type="entry name" value="THIOL PEROXIDASE"/>
    <property type="match status" value="1"/>
</dbReference>
<comment type="miscellaneous">
    <text evidence="6">The active site is a conserved redox-active cysteine residue, the peroxidatic cysteine (C(P)), which makes the nucleophilic attack on the peroxide substrate. The peroxide oxidizes the C(P)-SH to cysteine sulfenic acid (C(P)-SOH), which then reacts with another cysteine residue, the resolving cysteine (C(R)), to form a disulfide bridge. The disulfide is subsequently reduced by an appropriate electron donor to complete the catalytic cycle. In this atypical 2-Cys peroxiredoxin, C(R) is present in the same subunit to form an intramolecular disulfide. The disulfide is subsequently reduced by thioredoxin.</text>
</comment>
<comment type="similarity">
    <text evidence="6">Belongs to the peroxiredoxin family. Tpx subfamily.</text>
</comment>
<reference evidence="8" key="1">
    <citation type="journal article" date="2023" name="Int. J. Syst. Evol. Microbiol.">
        <title>Mesoterricola silvestris gen. nov., sp. nov., Mesoterricola sediminis sp. nov., Geothrix oryzae sp. nov., Geothrix edaphica sp. nov., Geothrix rubra sp. nov., and Geothrix limicola sp. nov., six novel members of Acidobacteriota isolated from soils.</title>
        <authorList>
            <person name="Itoh H."/>
            <person name="Sugisawa Y."/>
            <person name="Mise K."/>
            <person name="Xu Z."/>
            <person name="Kuniyasu M."/>
            <person name="Ushijima N."/>
            <person name="Kawano K."/>
            <person name="Kobayashi E."/>
            <person name="Shiratori Y."/>
            <person name="Masuda Y."/>
            <person name="Senoo K."/>
        </authorList>
    </citation>
    <scope>NUCLEOTIDE SEQUENCE</scope>
    <source>
        <strain evidence="8">W786</strain>
    </source>
</reference>
<dbReference type="GO" id="GO:0008379">
    <property type="term" value="F:thioredoxin peroxidase activity"/>
    <property type="evidence" value="ECO:0007669"/>
    <property type="project" value="UniProtKB-UniRule"/>
</dbReference>
<organism evidence="8 9">
    <name type="scientific">Mesoterricola sediminis</name>
    <dbReference type="NCBI Taxonomy" id="2927980"/>
    <lineage>
        <taxon>Bacteria</taxon>
        <taxon>Pseudomonadati</taxon>
        <taxon>Acidobacteriota</taxon>
        <taxon>Holophagae</taxon>
        <taxon>Holophagales</taxon>
        <taxon>Holophagaceae</taxon>
        <taxon>Mesoterricola</taxon>
    </lineage>
</organism>
<dbReference type="InterPro" id="IPR036249">
    <property type="entry name" value="Thioredoxin-like_sf"/>
</dbReference>
<dbReference type="Gene3D" id="3.40.30.10">
    <property type="entry name" value="Glutaredoxin"/>
    <property type="match status" value="1"/>
</dbReference>
<feature type="domain" description="Thioredoxin" evidence="7">
    <location>
        <begin position="18"/>
        <end position="165"/>
    </location>
</feature>
<evidence type="ECO:0000256" key="6">
    <source>
        <dbReference type="HAMAP-Rule" id="MF_00269"/>
    </source>
</evidence>
<dbReference type="Proteomes" id="UP001228113">
    <property type="component" value="Chromosome"/>
</dbReference>
<evidence type="ECO:0000256" key="2">
    <source>
        <dbReference type="ARBA" id="ARBA00022862"/>
    </source>
</evidence>
<dbReference type="EMBL" id="AP027081">
    <property type="protein sequence ID" value="BDU78642.1"/>
    <property type="molecule type" value="Genomic_DNA"/>
</dbReference>
<evidence type="ECO:0000256" key="5">
    <source>
        <dbReference type="ARBA" id="ARBA00023284"/>
    </source>
</evidence>
<keyword evidence="5 6" id="KW-0676">Redox-active center</keyword>
<dbReference type="AlphaFoldDB" id="A0AA48GW01"/>
<evidence type="ECO:0000313" key="8">
    <source>
        <dbReference type="EMBL" id="BDU78642.1"/>
    </source>
</evidence>
<keyword evidence="9" id="KW-1185">Reference proteome</keyword>
<dbReference type="Pfam" id="PF08534">
    <property type="entry name" value="Redoxin"/>
    <property type="match status" value="1"/>
</dbReference>
<comment type="catalytic activity">
    <reaction evidence="6">
        <text>a hydroperoxide + [thioredoxin]-dithiol = an alcohol + [thioredoxin]-disulfide + H2O</text>
        <dbReference type="Rhea" id="RHEA:62620"/>
        <dbReference type="Rhea" id="RHEA-COMP:10698"/>
        <dbReference type="Rhea" id="RHEA-COMP:10700"/>
        <dbReference type="ChEBI" id="CHEBI:15377"/>
        <dbReference type="ChEBI" id="CHEBI:29950"/>
        <dbReference type="ChEBI" id="CHEBI:30879"/>
        <dbReference type="ChEBI" id="CHEBI:35924"/>
        <dbReference type="ChEBI" id="CHEBI:50058"/>
        <dbReference type="EC" id="1.11.1.24"/>
    </reaction>
</comment>
<feature type="active site" description="Cysteine sulfenic acid (-SOH) intermediate" evidence="6">
    <location>
        <position position="60"/>
    </location>
</feature>
<dbReference type="PANTHER" id="PTHR43110:SF1">
    <property type="entry name" value="THIOL PEROXIDASE"/>
    <property type="match status" value="1"/>
</dbReference>
<dbReference type="InterPro" id="IPR050455">
    <property type="entry name" value="Tpx_Peroxidase_subfamily"/>
</dbReference>
<evidence type="ECO:0000256" key="4">
    <source>
        <dbReference type="ARBA" id="ARBA00023157"/>
    </source>
</evidence>
<comment type="subunit">
    <text evidence="6">Homodimer.</text>
</comment>
<dbReference type="CDD" id="cd03014">
    <property type="entry name" value="PRX_Atyp2cys"/>
    <property type="match status" value="1"/>
</dbReference>
<dbReference type="InterPro" id="IPR002065">
    <property type="entry name" value="TPX"/>
</dbReference>
<dbReference type="InterPro" id="IPR018219">
    <property type="entry name" value="Tpx_CS"/>
</dbReference>
<comment type="function">
    <text evidence="6">Thiol-specific peroxidase that catalyzes the reduction of hydrogen peroxide and organic hydroperoxides to water and alcohols, respectively. Plays a role in cell protection against oxidative stress by detoxifying peroxides.</text>
</comment>
<dbReference type="InterPro" id="IPR013766">
    <property type="entry name" value="Thioredoxin_domain"/>
</dbReference>
<sequence>MAQVTLKGNPIHTSGELPRVGAPAPAFTLTRKDLSDATLADLKGQRVVLNIFPSIDTPTCATSVRTFNAKASALPNTVVLCVSEDLPFAAGRFCAAEGLDNVVPASAFRSPEFGQAYGVTLVDGPLRGLLARSVVVLDEAGKVLHTELVPEIAQEPDYTKALAVL</sequence>
<evidence type="ECO:0000256" key="1">
    <source>
        <dbReference type="ARBA" id="ARBA00022559"/>
    </source>
</evidence>
<evidence type="ECO:0000313" key="9">
    <source>
        <dbReference type="Proteomes" id="UP001228113"/>
    </source>
</evidence>
<name>A0AA48GW01_9BACT</name>
<evidence type="ECO:0000256" key="3">
    <source>
        <dbReference type="ARBA" id="ARBA00023002"/>
    </source>
</evidence>
<keyword evidence="1 6" id="KW-0575">Peroxidase</keyword>
<keyword evidence="4 6" id="KW-1015">Disulfide bond</keyword>
<dbReference type="SUPFAM" id="SSF52833">
    <property type="entry name" value="Thioredoxin-like"/>
    <property type="match status" value="1"/>
</dbReference>
<dbReference type="InterPro" id="IPR013740">
    <property type="entry name" value="Redoxin"/>
</dbReference>
<protein>
    <recommendedName>
        <fullName evidence="6">Thiol peroxidase</fullName>
        <shortName evidence="6">Tpx</shortName>
        <ecNumber evidence="6">1.11.1.24</ecNumber>
    </recommendedName>
    <alternativeName>
        <fullName evidence="6">Peroxiredoxin tpx</fullName>
        <shortName evidence="6">Prx</shortName>
    </alternativeName>
    <alternativeName>
        <fullName evidence="6">Thioredoxin peroxidase</fullName>
    </alternativeName>
    <alternativeName>
        <fullName evidence="6">Thioredoxin-dependent peroxiredoxin</fullName>
    </alternativeName>
</protein>
<keyword evidence="3 6" id="KW-0560">Oxidoreductase</keyword>
<dbReference type="NCBIfam" id="NF001808">
    <property type="entry name" value="PRK00522.1"/>
    <property type="match status" value="1"/>
</dbReference>
<dbReference type="PROSITE" id="PS01265">
    <property type="entry name" value="TPX"/>
    <property type="match status" value="1"/>
</dbReference>
<dbReference type="HAMAP" id="MF_00269">
    <property type="entry name" value="Tpx"/>
    <property type="match status" value="1"/>
</dbReference>